<sequence length="49" mass="5361">MLEVAEASQWILDLLPRREEQKASGNADHFDFNTGGVWRGVEDCPSGAG</sequence>
<proteinExistence type="predicted"/>
<protein>
    <submittedName>
        <fullName evidence="1">Uncharacterized protein</fullName>
    </submittedName>
</protein>
<name>A0ABW3IIW9_9RHOB</name>
<dbReference type="EMBL" id="JBHTJT010000002">
    <property type="protein sequence ID" value="MFD0978042.1"/>
    <property type="molecule type" value="Genomic_DNA"/>
</dbReference>
<reference evidence="2" key="1">
    <citation type="journal article" date="2019" name="Int. J. Syst. Evol. Microbiol.">
        <title>The Global Catalogue of Microorganisms (GCM) 10K type strain sequencing project: providing services to taxonomists for standard genome sequencing and annotation.</title>
        <authorList>
            <consortium name="The Broad Institute Genomics Platform"/>
            <consortium name="The Broad Institute Genome Sequencing Center for Infectious Disease"/>
            <person name="Wu L."/>
            <person name="Ma J."/>
        </authorList>
    </citation>
    <scope>NUCLEOTIDE SEQUENCE [LARGE SCALE GENOMIC DNA]</scope>
    <source>
        <strain evidence="2">CCUG 60524</strain>
    </source>
</reference>
<evidence type="ECO:0000313" key="1">
    <source>
        <dbReference type="EMBL" id="MFD0978042.1"/>
    </source>
</evidence>
<accession>A0ABW3IIW9</accession>
<dbReference type="RefSeq" id="WP_386071984.1">
    <property type="nucleotide sequence ID" value="NZ_JBHTJT010000002.1"/>
</dbReference>
<comment type="caution">
    <text evidence="1">The sequence shown here is derived from an EMBL/GenBank/DDBJ whole genome shotgun (WGS) entry which is preliminary data.</text>
</comment>
<dbReference type="Proteomes" id="UP001597108">
    <property type="component" value="Unassembled WGS sequence"/>
</dbReference>
<keyword evidence="2" id="KW-1185">Reference proteome</keyword>
<evidence type="ECO:0000313" key="2">
    <source>
        <dbReference type="Proteomes" id="UP001597108"/>
    </source>
</evidence>
<organism evidence="1 2">
    <name type="scientific">Tropicimonas aquimaris</name>
    <dbReference type="NCBI Taxonomy" id="914152"/>
    <lineage>
        <taxon>Bacteria</taxon>
        <taxon>Pseudomonadati</taxon>
        <taxon>Pseudomonadota</taxon>
        <taxon>Alphaproteobacteria</taxon>
        <taxon>Rhodobacterales</taxon>
        <taxon>Roseobacteraceae</taxon>
        <taxon>Tropicimonas</taxon>
    </lineage>
</organism>
<gene>
    <name evidence="1" type="ORF">ACFQ2S_00090</name>
</gene>